<feature type="transmembrane region" description="Helical" evidence="14">
    <location>
        <begin position="1025"/>
        <end position="1049"/>
    </location>
</feature>
<dbReference type="GO" id="GO:0000146">
    <property type="term" value="F:microfilament motor activity"/>
    <property type="evidence" value="ECO:0007669"/>
    <property type="project" value="TreeGrafter"/>
</dbReference>
<dbReference type="PANTHER" id="PTHR46256:SF3">
    <property type="entry name" value="MYOSIN MOTOR DOMAIN-CONTAINING PROTEIN"/>
    <property type="match status" value="1"/>
</dbReference>
<keyword evidence="14" id="KW-0472">Membrane</keyword>
<name>A0A8S3ZDL9_9EUPU</name>
<keyword evidence="10" id="KW-0966">Cell projection</keyword>
<keyword evidence="8 11" id="KW-0505">Motor protein</keyword>
<protein>
    <recommendedName>
        <fullName evidence="15">Myosin motor domain-containing protein</fullName>
    </recommendedName>
</protein>
<keyword evidence="9" id="KW-0206">Cytoskeleton</keyword>
<feature type="transmembrane region" description="Helical" evidence="14">
    <location>
        <begin position="1234"/>
        <end position="1254"/>
    </location>
</feature>
<dbReference type="Pfam" id="PF03142">
    <property type="entry name" value="Chitin_synth_2"/>
    <property type="match status" value="1"/>
</dbReference>
<feature type="compositionally biased region" description="Polar residues" evidence="13">
    <location>
        <begin position="913"/>
        <end position="924"/>
    </location>
</feature>
<dbReference type="PROSITE" id="PS51456">
    <property type="entry name" value="MYOSIN_MOTOR"/>
    <property type="match status" value="1"/>
</dbReference>
<feature type="region of interest" description="Disordered" evidence="13">
    <location>
        <begin position="391"/>
        <end position="415"/>
    </location>
</feature>
<evidence type="ECO:0000259" key="15">
    <source>
        <dbReference type="PROSITE" id="PS51456"/>
    </source>
</evidence>
<feature type="compositionally biased region" description="Polar residues" evidence="13">
    <location>
        <begin position="1"/>
        <end position="13"/>
    </location>
</feature>
<keyword evidence="14" id="KW-0812">Transmembrane</keyword>
<feature type="transmembrane region" description="Helical" evidence="14">
    <location>
        <begin position="960"/>
        <end position="982"/>
    </location>
</feature>
<dbReference type="InterPro" id="IPR001609">
    <property type="entry name" value="Myosin_head_motor_dom-like"/>
</dbReference>
<keyword evidence="4" id="KW-0677">Repeat</keyword>
<feature type="region of interest" description="Disordered" evidence="13">
    <location>
        <begin position="913"/>
        <end position="934"/>
    </location>
</feature>
<dbReference type="Proteomes" id="UP000678393">
    <property type="component" value="Unassembled WGS sequence"/>
</dbReference>
<dbReference type="GO" id="GO:0016459">
    <property type="term" value="C:myosin complex"/>
    <property type="evidence" value="ECO:0007669"/>
    <property type="project" value="UniProtKB-KW"/>
</dbReference>
<evidence type="ECO:0000256" key="14">
    <source>
        <dbReference type="SAM" id="Phobius"/>
    </source>
</evidence>
<comment type="similarity">
    <text evidence="11">Belongs to the TRAFAC class myosin-kinesin ATPase superfamily. Myosin family.</text>
</comment>
<feature type="domain" description="Myosin motor" evidence="15">
    <location>
        <begin position="36"/>
        <end position="831"/>
    </location>
</feature>
<feature type="transmembrane region" description="Helical" evidence="14">
    <location>
        <begin position="988"/>
        <end position="1013"/>
    </location>
</feature>
<evidence type="ECO:0000256" key="13">
    <source>
        <dbReference type="SAM" id="MobiDB-lite"/>
    </source>
</evidence>
<accession>A0A8S3ZDL9</accession>
<evidence type="ECO:0000313" key="17">
    <source>
        <dbReference type="Proteomes" id="UP000678393"/>
    </source>
</evidence>
<dbReference type="GO" id="GO:0030832">
    <property type="term" value="P:regulation of actin filament length"/>
    <property type="evidence" value="ECO:0007669"/>
    <property type="project" value="TreeGrafter"/>
</dbReference>
<dbReference type="GO" id="GO:0003779">
    <property type="term" value="F:actin binding"/>
    <property type="evidence" value="ECO:0007669"/>
    <property type="project" value="UniProtKB-KW"/>
</dbReference>
<reference evidence="16" key="1">
    <citation type="submission" date="2021-04" db="EMBL/GenBank/DDBJ databases">
        <authorList>
            <consortium name="Molecular Ecology Group"/>
        </authorList>
    </citation>
    <scope>NUCLEOTIDE SEQUENCE</scope>
</reference>
<evidence type="ECO:0000256" key="8">
    <source>
        <dbReference type="ARBA" id="ARBA00023175"/>
    </source>
</evidence>
<dbReference type="Gene3D" id="3.40.850.10">
    <property type="entry name" value="Kinesin motor domain"/>
    <property type="match status" value="2"/>
</dbReference>
<evidence type="ECO:0000256" key="7">
    <source>
        <dbReference type="ARBA" id="ARBA00023123"/>
    </source>
</evidence>
<dbReference type="InterPro" id="IPR055120">
    <property type="entry name" value="Chs-1/2_IV_N"/>
</dbReference>
<dbReference type="Gene3D" id="1.20.5.4820">
    <property type="match status" value="1"/>
</dbReference>
<dbReference type="EMBL" id="CAJHNH020001946">
    <property type="protein sequence ID" value="CAG5125071.1"/>
    <property type="molecule type" value="Genomic_DNA"/>
</dbReference>
<dbReference type="InterPro" id="IPR036961">
    <property type="entry name" value="Kinesin_motor_dom_sf"/>
</dbReference>
<dbReference type="GO" id="GO:0005524">
    <property type="term" value="F:ATP binding"/>
    <property type="evidence" value="ECO:0007669"/>
    <property type="project" value="UniProtKB-UniRule"/>
</dbReference>
<comment type="subcellular location">
    <subcellularLocation>
        <location evidence="2">Cell projection</location>
    </subcellularLocation>
    <subcellularLocation>
        <location evidence="1">Cytoplasm</location>
        <location evidence="1">Cytoskeleton</location>
    </subcellularLocation>
</comment>
<gene>
    <name evidence="16" type="ORF">CUNI_LOCUS10629</name>
</gene>
<dbReference type="SUPFAM" id="SSF52540">
    <property type="entry name" value="P-loop containing nucleoside triphosphate hydrolases"/>
    <property type="match status" value="2"/>
</dbReference>
<dbReference type="PRINTS" id="PR00193">
    <property type="entry name" value="MYOSINHEAVY"/>
</dbReference>
<evidence type="ECO:0000256" key="1">
    <source>
        <dbReference type="ARBA" id="ARBA00004245"/>
    </source>
</evidence>
<feature type="non-terminal residue" evidence="16">
    <location>
        <position position="1707"/>
    </location>
</feature>
<feature type="compositionally biased region" description="Basic and acidic residues" evidence="13">
    <location>
        <begin position="405"/>
        <end position="415"/>
    </location>
</feature>
<evidence type="ECO:0000256" key="6">
    <source>
        <dbReference type="ARBA" id="ARBA00022840"/>
    </source>
</evidence>
<evidence type="ECO:0000256" key="2">
    <source>
        <dbReference type="ARBA" id="ARBA00004316"/>
    </source>
</evidence>
<dbReference type="PANTHER" id="PTHR46256">
    <property type="entry name" value="AGAP011099-PA"/>
    <property type="match status" value="1"/>
</dbReference>
<evidence type="ECO:0000256" key="4">
    <source>
        <dbReference type="ARBA" id="ARBA00022737"/>
    </source>
</evidence>
<keyword evidence="11" id="KW-0009">Actin-binding</keyword>
<keyword evidence="14" id="KW-1133">Transmembrane helix</keyword>
<keyword evidence="17" id="KW-1185">Reference proteome</keyword>
<dbReference type="Gene3D" id="1.20.58.530">
    <property type="match status" value="1"/>
</dbReference>
<keyword evidence="12" id="KW-0175">Coiled coil</keyword>
<dbReference type="Gene3D" id="1.10.10.820">
    <property type="match status" value="1"/>
</dbReference>
<dbReference type="InterPro" id="IPR029044">
    <property type="entry name" value="Nucleotide-diphossugar_trans"/>
</dbReference>
<evidence type="ECO:0000313" key="16">
    <source>
        <dbReference type="EMBL" id="CAG5125071.1"/>
    </source>
</evidence>
<dbReference type="Pfam" id="PF23000">
    <property type="entry name" value="ChitinSynthase_IV_N"/>
    <property type="match status" value="1"/>
</dbReference>
<evidence type="ECO:0000256" key="5">
    <source>
        <dbReference type="ARBA" id="ARBA00022741"/>
    </source>
</evidence>
<dbReference type="GO" id="GO:0004674">
    <property type="term" value="F:protein serine/threonine kinase activity"/>
    <property type="evidence" value="ECO:0007669"/>
    <property type="project" value="TreeGrafter"/>
</dbReference>
<feature type="coiled-coil region" evidence="12">
    <location>
        <begin position="819"/>
        <end position="854"/>
    </location>
</feature>
<organism evidence="16 17">
    <name type="scientific">Candidula unifasciata</name>
    <dbReference type="NCBI Taxonomy" id="100452"/>
    <lineage>
        <taxon>Eukaryota</taxon>
        <taxon>Metazoa</taxon>
        <taxon>Spiralia</taxon>
        <taxon>Lophotrochozoa</taxon>
        <taxon>Mollusca</taxon>
        <taxon>Gastropoda</taxon>
        <taxon>Heterobranchia</taxon>
        <taxon>Euthyneura</taxon>
        <taxon>Panpulmonata</taxon>
        <taxon>Eupulmonata</taxon>
        <taxon>Stylommatophora</taxon>
        <taxon>Helicina</taxon>
        <taxon>Helicoidea</taxon>
        <taxon>Geomitridae</taxon>
        <taxon>Candidula</taxon>
    </lineage>
</organism>
<dbReference type="InterPro" id="IPR027417">
    <property type="entry name" value="P-loop_NTPase"/>
</dbReference>
<keyword evidence="7 11" id="KW-0518">Myosin</keyword>
<comment type="caution">
    <text evidence="16">The sequence shown here is derived from an EMBL/GenBank/DDBJ whole genome shotgun (WGS) entry which is preliminary data.</text>
</comment>
<evidence type="ECO:0000256" key="12">
    <source>
        <dbReference type="SAM" id="Coils"/>
    </source>
</evidence>
<keyword evidence="5 11" id="KW-0547">Nucleotide-binding</keyword>
<evidence type="ECO:0000256" key="9">
    <source>
        <dbReference type="ARBA" id="ARBA00023212"/>
    </source>
</evidence>
<feature type="transmembrane region" description="Helical" evidence="14">
    <location>
        <begin position="1198"/>
        <end position="1222"/>
    </location>
</feature>
<evidence type="ECO:0000256" key="10">
    <source>
        <dbReference type="ARBA" id="ARBA00023273"/>
    </source>
</evidence>
<evidence type="ECO:0000256" key="11">
    <source>
        <dbReference type="PROSITE-ProRule" id="PRU00782"/>
    </source>
</evidence>
<feature type="binding site" evidence="11">
    <location>
        <begin position="128"/>
        <end position="135"/>
    </location>
    <ligand>
        <name>ATP</name>
        <dbReference type="ChEBI" id="CHEBI:30616"/>
    </ligand>
</feature>
<evidence type="ECO:0000256" key="3">
    <source>
        <dbReference type="ARBA" id="ARBA00022490"/>
    </source>
</evidence>
<keyword evidence="6 11" id="KW-0067">ATP-binding</keyword>
<proteinExistence type="inferred from homology"/>
<feature type="transmembrane region" description="Helical" evidence="14">
    <location>
        <begin position="1288"/>
        <end position="1306"/>
    </location>
</feature>
<sequence>MSLTPTARPTNRYVSLKDSRRPPSTAATSLQEYDPLNLPDLAKLPELTLDNITDCIERRYKHGLIYTWCGEVLLSANPFTIVDLCKYKYFSSPFPSRISDAPHLYAVSARAYQNIRNSQQNQVILVSGESGAGKTEATKLIVRHLMYIAGSDYAALQDRIIQINPLLEAFGNARTKLNRNSSRFAKFLSLYVNTDGKIESARVKDYMLEKSRVVHHAPGERTFHAFYSFLVGASDQILQSVFISRHEQFRVTGNNSFYAGGEKSLYKTFFELMQDAFKLIKLTDDEIQDIYTILAAILHLGNVLFEESDNDSVIIKNEDTVEKVATLLQLDAEKLTKVLIERTGRLGTDQNTLYEIKTPKSKTSMDASSLLKTPSRGNKLDNEMFGVSRRTIDDSDDPATGEILELSKNKKQADDERDATAKSLYERLFGWLVRKINDSLRSFRYYIQAVNPASIGILDICGFEDLGVNSFEQLCINLVNEQLQNFMNKRVIEEERELYLQEGVQITDVDIESINNDAIIRMFMEKKSGILAMIDEDSKLEFSNDEILMTKLSKMFGKGGIFIPSAHNSLDFRIRHFAGEVSYDARSFIQKNRDTLSESMKACFRASDSTLIQDLFSVQESHTGSISMANYQFRGSRKPVTKYRKLSTEGNMSQSINTSRKASLQQKFGNKNPTFQSGDLAQRSTHIKFFRVSGFIGHFLILDFLFHAHVLQNSMDELLNAMRGAHPFFVRCIKPNDMQMPGVFSRERVIAQLRYNGVKEIARIRTFRFPIRLSKEMFRRRYGDLADPNSKSDLFHDILCVASMDDTDYKVGQTQIFMKESVQKALESELENLRQQQEQERLREEEEMRVKEMDRFKLKTGRERLLMADVLKEELNDQMAILSVPMETIVETSTPGSLQDDYIYNKTTASSSTEIRTTAESAGESSEDETSVKTPIEEAWDITQELNEEEERYDVHEQPILMVIKSIVYILLFLLCLGSFVFQKVIVAYRVAFLFLIVALCIPYGLGWLFALAKICFGNFKRPSVSTWLWVIFMETCHAVGLCLLVFRVLPNLDIIRSVMLLSATAILPSVLKFVMSSSDFQTTTGLCLQCNYQGTGIKILRYVLDFFMMLFQISVIPLIIVKGYFDDQNGTYIFTTDSYHDAEIVAAFVLVSCAHWENFTDGRLFCELKYENWFKNVVLKIRFDLQNGRHYPHLFTFLWKIGLTILLFTNDIFFTAFVAFFASFGACVFQMQVFSLTIPALLAMPVTIGILYLNCHFNFLDFLQDNRQSGQESICLGMQDTVSLETYLYHFLFGFAWWLSLVVLTRHMWRPKLDRAANIARLFVNPSYCSVLTCESIMLNRIRNPSKVSEYPEVTDDGDIKVVYYKVGSKVKHVSNISRKLNEDDVADIELSPLGKPAAEENPATPMLYACATMWHETRTEMIQLLKSLHRLDRDQYIRRLVNEKVKGFDPEFYNFEAHIFFDDAMEPDDFDEQVPNKWVKELVACMDVACSSVHGKPMKVHPPIKVPTPYGGQLIWQMPGENLLFVHMKDIKKIRNRKRWSQVMYMHYLLGYRHIMMSKQDVLEKMQEINLKKGHHGLNINEINYLLGEESAVKAQNTFILALDGDTDFSPGSIKILLDRMKDEKVGAACGRIHPIGNGPMVWYQKFEYAIGHWLQKAAEHVFGCVLCSPGCFSLFRGSALLDTNVMKRYTTEPTEPSHHLQFDQ</sequence>
<dbReference type="Pfam" id="PF00063">
    <property type="entry name" value="Myosin_head"/>
    <property type="match status" value="3"/>
</dbReference>
<keyword evidence="3" id="KW-0963">Cytoplasm</keyword>
<dbReference type="InterPro" id="IPR052409">
    <property type="entry name" value="Myosin-III_kinase_activity"/>
</dbReference>
<dbReference type="SUPFAM" id="SSF53448">
    <property type="entry name" value="Nucleotide-diphospho-sugar transferases"/>
    <property type="match status" value="1"/>
</dbReference>
<feature type="transmembrane region" description="Helical" evidence="14">
    <location>
        <begin position="1103"/>
        <end position="1126"/>
    </location>
</feature>
<dbReference type="SMART" id="SM00242">
    <property type="entry name" value="MYSc"/>
    <property type="match status" value="1"/>
</dbReference>
<dbReference type="GO" id="GO:0042995">
    <property type="term" value="C:cell projection"/>
    <property type="evidence" value="ECO:0007669"/>
    <property type="project" value="UniProtKB-SubCell"/>
</dbReference>
<feature type="region of interest" description="Actin-binding" evidence="11">
    <location>
        <begin position="715"/>
        <end position="737"/>
    </location>
</feature>
<dbReference type="OrthoDB" id="370884at2759"/>
<dbReference type="Gene3D" id="1.20.120.720">
    <property type="entry name" value="Myosin VI head, motor domain, U50 subdomain"/>
    <property type="match status" value="2"/>
</dbReference>
<feature type="region of interest" description="Disordered" evidence="13">
    <location>
        <begin position="1"/>
        <end position="28"/>
    </location>
</feature>